<feature type="chain" id="PRO_5031058308" evidence="6">
    <location>
        <begin position="25"/>
        <end position="211"/>
    </location>
</feature>
<sequence>MTFTGCNVVFSVTLLTLSFTTVGAFTSGYFQTPLDIAPNFAGSLTGMMNAVGSLTGIISPPLAGAVLNNLRWLHSLFVGSTGSTTLVGSTDSTTFFGSNGSTASWLAALSSSTLDYLCEGVVEVEGWVWAAPGSQLPVQAFEKGAAQGWRVIFLIAASMYFLCSLPYLVFATARIQPWNGVVAALDDKLGQVSMIQSGDFNAKIDDEPERS</sequence>
<organism evidence="7">
    <name type="scientific">Timema tahoe</name>
    <dbReference type="NCBI Taxonomy" id="61484"/>
    <lineage>
        <taxon>Eukaryota</taxon>
        <taxon>Metazoa</taxon>
        <taxon>Ecdysozoa</taxon>
        <taxon>Arthropoda</taxon>
        <taxon>Hexapoda</taxon>
        <taxon>Insecta</taxon>
        <taxon>Pterygota</taxon>
        <taxon>Neoptera</taxon>
        <taxon>Polyneoptera</taxon>
        <taxon>Phasmatodea</taxon>
        <taxon>Timematodea</taxon>
        <taxon>Timematoidea</taxon>
        <taxon>Timematidae</taxon>
        <taxon>Timema</taxon>
    </lineage>
</organism>
<proteinExistence type="predicted"/>
<dbReference type="EMBL" id="OE002661">
    <property type="protein sequence ID" value="CAD7459096.1"/>
    <property type="molecule type" value="Genomic_DNA"/>
</dbReference>
<evidence type="ECO:0000256" key="2">
    <source>
        <dbReference type="ARBA" id="ARBA00022692"/>
    </source>
</evidence>
<evidence type="ECO:0000256" key="4">
    <source>
        <dbReference type="ARBA" id="ARBA00023136"/>
    </source>
</evidence>
<keyword evidence="4 5" id="KW-0472">Membrane</keyword>
<evidence type="ECO:0000256" key="6">
    <source>
        <dbReference type="SAM" id="SignalP"/>
    </source>
</evidence>
<accession>A0A7R9IIT5</accession>
<feature type="transmembrane region" description="Helical" evidence="5">
    <location>
        <begin position="48"/>
        <end position="67"/>
    </location>
</feature>
<dbReference type="GO" id="GO:0016020">
    <property type="term" value="C:membrane"/>
    <property type="evidence" value="ECO:0007669"/>
    <property type="project" value="UniProtKB-SubCell"/>
</dbReference>
<dbReference type="InterPro" id="IPR036259">
    <property type="entry name" value="MFS_trans_sf"/>
</dbReference>
<dbReference type="PANTHER" id="PTHR11662">
    <property type="entry name" value="SOLUTE CARRIER FAMILY 17"/>
    <property type="match status" value="1"/>
</dbReference>
<evidence type="ECO:0000256" key="5">
    <source>
        <dbReference type="SAM" id="Phobius"/>
    </source>
</evidence>
<evidence type="ECO:0000256" key="1">
    <source>
        <dbReference type="ARBA" id="ARBA00004141"/>
    </source>
</evidence>
<feature type="signal peptide" evidence="6">
    <location>
        <begin position="1"/>
        <end position="24"/>
    </location>
</feature>
<gene>
    <name evidence="7" type="ORF">TTEB3V08_LOCUS7061</name>
</gene>
<feature type="transmembrane region" description="Helical" evidence="5">
    <location>
        <begin position="151"/>
        <end position="170"/>
    </location>
</feature>
<reference evidence="7" key="1">
    <citation type="submission" date="2020-11" db="EMBL/GenBank/DDBJ databases">
        <authorList>
            <person name="Tran Van P."/>
        </authorList>
    </citation>
    <scope>NUCLEOTIDE SEQUENCE</scope>
</reference>
<keyword evidence="2 5" id="KW-0812">Transmembrane</keyword>
<keyword evidence="6" id="KW-0732">Signal</keyword>
<keyword evidence="3 5" id="KW-1133">Transmembrane helix</keyword>
<protein>
    <submittedName>
        <fullName evidence="7">Uncharacterized protein</fullName>
    </submittedName>
</protein>
<evidence type="ECO:0000256" key="3">
    <source>
        <dbReference type="ARBA" id="ARBA00022989"/>
    </source>
</evidence>
<evidence type="ECO:0000313" key="7">
    <source>
        <dbReference type="EMBL" id="CAD7459096.1"/>
    </source>
</evidence>
<name>A0A7R9IIT5_9NEOP</name>
<dbReference type="AlphaFoldDB" id="A0A7R9IIT5"/>
<dbReference type="PANTHER" id="PTHR11662:SF399">
    <property type="entry name" value="FI19708P1-RELATED"/>
    <property type="match status" value="1"/>
</dbReference>
<dbReference type="SUPFAM" id="SSF103473">
    <property type="entry name" value="MFS general substrate transporter"/>
    <property type="match status" value="1"/>
</dbReference>
<comment type="subcellular location">
    <subcellularLocation>
        <location evidence="1">Membrane</location>
        <topology evidence="1">Multi-pass membrane protein</topology>
    </subcellularLocation>
</comment>
<dbReference type="GO" id="GO:0022857">
    <property type="term" value="F:transmembrane transporter activity"/>
    <property type="evidence" value="ECO:0007669"/>
    <property type="project" value="TreeGrafter"/>
</dbReference>
<dbReference type="GO" id="GO:0006820">
    <property type="term" value="P:monoatomic anion transport"/>
    <property type="evidence" value="ECO:0007669"/>
    <property type="project" value="TreeGrafter"/>
</dbReference>
<dbReference type="InterPro" id="IPR050382">
    <property type="entry name" value="MFS_Na/Anion_cotransporter"/>
</dbReference>